<evidence type="ECO:0000256" key="1">
    <source>
        <dbReference type="ARBA" id="ARBA00004651"/>
    </source>
</evidence>
<evidence type="ECO:0000259" key="8">
    <source>
        <dbReference type="Pfam" id="PF02687"/>
    </source>
</evidence>
<dbReference type="Pfam" id="PF12704">
    <property type="entry name" value="MacB_PCD"/>
    <property type="match status" value="1"/>
</dbReference>
<feature type="domain" description="MacB-like periplasmic core" evidence="9">
    <location>
        <begin position="25"/>
        <end position="252"/>
    </location>
</feature>
<comment type="subcellular location">
    <subcellularLocation>
        <location evidence="1">Cell membrane</location>
        <topology evidence="1">Multi-pass membrane protein</topology>
    </subcellularLocation>
</comment>
<evidence type="ECO:0000256" key="7">
    <source>
        <dbReference type="SAM" id="Phobius"/>
    </source>
</evidence>
<evidence type="ECO:0000256" key="4">
    <source>
        <dbReference type="ARBA" id="ARBA00022989"/>
    </source>
</evidence>
<feature type="domain" description="ABC3 transporter permease C-terminal" evidence="8">
    <location>
        <begin position="295"/>
        <end position="406"/>
    </location>
</feature>
<evidence type="ECO:0000259" key="9">
    <source>
        <dbReference type="Pfam" id="PF12704"/>
    </source>
</evidence>
<feature type="transmembrane region" description="Helical" evidence="7">
    <location>
        <begin position="372"/>
        <end position="396"/>
    </location>
</feature>
<dbReference type="Pfam" id="PF02687">
    <property type="entry name" value="FtsX"/>
    <property type="match status" value="1"/>
</dbReference>
<dbReference type="InterPro" id="IPR025857">
    <property type="entry name" value="MacB_PCD"/>
</dbReference>
<comment type="similarity">
    <text evidence="6">Belongs to the ABC-4 integral membrane protein family.</text>
</comment>
<keyword evidence="2" id="KW-1003">Cell membrane</keyword>
<dbReference type="PANTHER" id="PTHR30572:SF4">
    <property type="entry name" value="ABC TRANSPORTER PERMEASE YTRF"/>
    <property type="match status" value="1"/>
</dbReference>
<protein>
    <submittedName>
        <fullName evidence="10">FtsX-like permease family protein</fullName>
    </submittedName>
</protein>
<dbReference type="RefSeq" id="WP_255036834.1">
    <property type="nucleotide sequence ID" value="NZ_RJUF01000019.1"/>
</dbReference>
<dbReference type="PANTHER" id="PTHR30572">
    <property type="entry name" value="MEMBRANE COMPONENT OF TRANSPORTER-RELATED"/>
    <property type="match status" value="1"/>
</dbReference>
<evidence type="ECO:0000256" key="3">
    <source>
        <dbReference type="ARBA" id="ARBA00022692"/>
    </source>
</evidence>
<organism evidence="10 11">
    <name type="scientific">Lacihabitans soyangensis</name>
    <dbReference type="NCBI Taxonomy" id="869394"/>
    <lineage>
        <taxon>Bacteria</taxon>
        <taxon>Pseudomonadati</taxon>
        <taxon>Bacteroidota</taxon>
        <taxon>Cytophagia</taxon>
        <taxon>Cytophagales</taxon>
        <taxon>Leadbetterellaceae</taxon>
        <taxon>Lacihabitans</taxon>
    </lineage>
</organism>
<dbReference type="InterPro" id="IPR003838">
    <property type="entry name" value="ABC3_permease_C"/>
</dbReference>
<accession>A0AAE3H1Q8</accession>
<gene>
    <name evidence="10" type="ORF">EGI31_08775</name>
</gene>
<dbReference type="AlphaFoldDB" id="A0AAE3H1Q8"/>
<dbReference type="EMBL" id="RJUF01000019">
    <property type="protein sequence ID" value="MCP9763047.1"/>
    <property type="molecule type" value="Genomic_DNA"/>
</dbReference>
<keyword evidence="5 7" id="KW-0472">Membrane</keyword>
<feature type="transmembrane region" description="Helical" evidence="7">
    <location>
        <begin position="291"/>
        <end position="313"/>
    </location>
</feature>
<dbReference type="GO" id="GO:0022857">
    <property type="term" value="F:transmembrane transporter activity"/>
    <property type="evidence" value="ECO:0007669"/>
    <property type="project" value="TreeGrafter"/>
</dbReference>
<keyword evidence="4 7" id="KW-1133">Transmembrane helix</keyword>
<feature type="transmembrane region" description="Helical" evidence="7">
    <location>
        <begin position="334"/>
        <end position="360"/>
    </location>
</feature>
<evidence type="ECO:0000256" key="6">
    <source>
        <dbReference type="ARBA" id="ARBA00038076"/>
    </source>
</evidence>
<dbReference type="Proteomes" id="UP001204144">
    <property type="component" value="Unassembled WGS sequence"/>
</dbReference>
<keyword evidence="11" id="KW-1185">Reference proteome</keyword>
<evidence type="ECO:0000256" key="5">
    <source>
        <dbReference type="ARBA" id="ARBA00023136"/>
    </source>
</evidence>
<name>A0AAE3H1Q8_9BACT</name>
<evidence type="ECO:0000313" key="10">
    <source>
        <dbReference type="EMBL" id="MCP9763047.1"/>
    </source>
</evidence>
<proteinExistence type="inferred from homology"/>
<sequence>MLFFKLTFEALRFAWQALRSNLLRTVLSLLGVTIGIFSIIGVYTMVDSLESNIKTSLSSIGDKTIYVDKFPWQFGDGEYPWWKYFNRPRPKYSEYKYLKDNLENASAVTIMDWSATQVKYQSNSYNALVQGITYDFNLISDVPVIDGRYFSPTEIESGRNVVIIGAEIAETLFGEENPIGKQMKIKGENFVVIGMQEKKGKQLVDVGGNPDQKVYVPFVKHKRMFSSGNLYGMIQVQAFESDLKMEKLESEIKGKMRTIRGLRPLEEDNFALNRPDAAASFLTTIFGSIRAGGFVIGLFSLLIGGFGIANIMFVSVKERTNIIGIQKSLGAKNYFILFQFLFEAIFLCLIGGLFGLILVYFASFIDLGSLDIVLSSSNIIFGLTISSIIGIVAGLIPASQASKMDPVIAIRAK</sequence>
<feature type="transmembrane region" description="Helical" evidence="7">
    <location>
        <begin position="21"/>
        <end position="46"/>
    </location>
</feature>
<dbReference type="GO" id="GO:0005886">
    <property type="term" value="C:plasma membrane"/>
    <property type="evidence" value="ECO:0007669"/>
    <property type="project" value="UniProtKB-SubCell"/>
</dbReference>
<reference evidence="10 11" key="1">
    <citation type="submission" date="2018-11" db="EMBL/GenBank/DDBJ databases">
        <title>Novel bacteria species description.</title>
        <authorList>
            <person name="Han J.-H."/>
        </authorList>
    </citation>
    <scope>NUCLEOTIDE SEQUENCE [LARGE SCALE GENOMIC DNA]</scope>
    <source>
        <strain evidence="10 11">KCTC23259</strain>
    </source>
</reference>
<dbReference type="InterPro" id="IPR050250">
    <property type="entry name" value="Macrolide_Exporter_MacB"/>
</dbReference>
<evidence type="ECO:0000256" key="2">
    <source>
        <dbReference type="ARBA" id="ARBA00022475"/>
    </source>
</evidence>
<comment type="caution">
    <text evidence="10">The sequence shown here is derived from an EMBL/GenBank/DDBJ whole genome shotgun (WGS) entry which is preliminary data.</text>
</comment>
<evidence type="ECO:0000313" key="11">
    <source>
        <dbReference type="Proteomes" id="UP001204144"/>
    </source>
</evidence>
<keyword evidence="3 7" id="KW-0812">Transmembrane</keyword>